<dbReference type="EMBL" id="JAQIZT010000013">
    <property type="protein sequence ID" value="KAJ6974938.1"/>
    <property type="molecule type" value="Genomic_DNA"/>
</dbReference>
<proteinExistence type="predicted"/>
<reference evidence="1" key="1">
    <citation type="journal article" date="2023" name="Mol. Ecol. Resour.">
        <title>Chromosome-level genome assembly of a triploid poplar Populus alba 'Berolinensis'.</title>
        <authorList>
            <person name="Chen S."/>
            <person name="Yu Y."/>
            <person name="Wang X."/>
            <person name="Wang S."/>
            <person name="Zhang T."/>
            <person name="Zhou Y."/>
            <person name="He R."/>
            <person name="Meng N."/>
            <person name="Wang Y."/>
            <person name="Liu W."/>
            <person name="Liu Z."/>
            <person name="Liu J."/>
            <person name="Guo Q."/>
            <person name="Huang H."/>
            <person name="Sederoff R.R."/>
            <person name="Wang G."/>
            <person name="Qu G."/>
            <person name="Chen S."/>
        </authorList>
    </citation>
    <scope>NUCLEOTIDE SEQUENCE</scope>
    <source>
        <strain evidence="1">SC-2020</strain>
    </source>
</reference>
<dbReference type="AlphaFoldDB" id="A0AAD6LX46"/>
<protein>
    <submittedName>
        <fullName evidence="1">Uncharacterized protein</fullName>
    </submittedName>
</protein>
<dbReference type="Proteomes" id="UP001164929">
    <property type="component" value="Chromosome 13"/>
</dbReference>
<comment type="caution">
    <text evidence="1">The sequence shown here is derived from an EMBL/GenBank/DDBJ whole genome shotgun (WGS) entry which is preliminary data.</text>
</comment>
<sequence length="66" mass="7642">MCYWEFMNDNGGLRACRRSQARMLMEVRAGNLSILKKCNKSGTMKIRFGRWRSIGDQLYHADLQGA</sequence>
<evidence type="ECO:0000313" key="1">
    <source>
        <dbReference type="EMBL" id="KAJ6974938.1"/>
    </source>
</evidence>
<gene>
    <name evidence="1" type="ORF">NC653_030935</name>
</gene>
<keyword evidence="2" id="KW-1185">Reference proteome</keyword>
<accession>A0AAD6LX46</accession>
<name>A0AAD6LX46_9ROSI</name>
<organism evidence="1 2">
    <name type="scientific">Populus alba x Populus x berolinensis</name>
    <dbReference type="NCBI Taxonomy" id="444605"/>
    <lineage>
        <taxon>Eukaryota</taxon>
        <taxon>Viridiplantae</taxon>
        <taxon>Streptophyta</taxon>
        <taxon>Embryophyta</taxon>
        <taxon>Tracheophyta</taxon>
        <taxon>Spermatophyta</taxon>
        <taxon>Magnoliopsida</taxon>
        <taxon>eudicotyledons</taxon>
        <taxon>Gunneridae</taxon>
        <taxon>Pentapetalae</taxon>
        <taxon>rosids</taxon>
        <taxon>fabids</taxon>
        <taxon>Malpighiales</taxon>
        <taxon>Salicaceae</taxon>
        <taxon>Saliceae</taxon>
        <taxon>Populus</taxon>
    </lineage>
</organism>
<evidence type="ECO:0000313" key="2">
    <source>
        <dbReference type="Proteomes" id="UP001164929"/>
    </source>
</evidence>